<feature type="signal peptide" evidence="2">
    <location>
        <begin position="1"/>
        <end position="30"/>
    </location>
</feature>
<dbReference type="EMBL" id="JBHFFA010000008">
    <property type="protein sequence ID" value="KAL2608049.1"/>
    <property type="molecule type" value="Genomic_DNA"/>
</dbReference>
<reference evidence="3 4" key="1">
    <citation type="submission" date="2024-09" db="EMBL/GenBank/DDBJ databases">
        <title>Chromosome-scale assembly of Riccia fluitans.</title>
        <authorList>
            <person name="Paukszto L."/>
            <person name="Sawicki J."/>
            <person name="Karawczyk K."/>
            <person name="Piernik-Szablinska J."/>
            <person name="Szczecinska M."/>
            <person name="Mazdziarz M."/>
        </authorList>
    </citation>
    <scope>NUCLEOTIDE SEQUENCE [LARGE SCALE GENOMIC DNA]</scope>
    <source>
        <strain evidence="3">Rf_01</strain>
        <tissue evidence="3">Aerial parts of the thallus</tissue>
    </source>
</reference>
<accession>A0ABD1XGF6</accession>
<comment type="caution">
    <text evidence="3">The sequence shown here is derived from an EMBL/GenBank/DDBJ whole genome shotgun (WGS) entry which is preliminary data.</text>
</comment>
<evidence type="ECO:0000256" key="2">
    <source>
        <dbReference type="SAM" id="SignalP"/>
    </source>
</evidence>
<name>A0ABD1XGF6_9MARC</name>
<evidence type="ECO:0000313" key="4">
    <source>
        <dbReference type="Proteomes" id="UP001605036"/>
    </source>
</evidence>
<evidence type="ECO:0000256" key="1">
    <source>
        <dbReference type="SAM" id="MobiDB-lite"/>
    </source>
</evidence>
<sequence>MNSTLELRISGNAVAIFFLMNLLLIGTVSADNLKSTYPHEVHQSISLSDEKEWTPPQQMQRMRRAAPSEIWSAVQPSEGPSLISDSDKLEAHSNLAHEAAKNAVHSASSRRLLRDISPPGMWPPGDDDYDEGLSSMFHQRSLLAEAPGSRNSPTREFAERLMLRVQSLTRTSACLNIWRRDQVVHSDSDNLEARGKMTHAGAENVAHSASSRRLLRDISPPGMWPPGDDDYEGGSFSMSRRRFLMADAPDSRNSPTTEFADRLIPRIRSLLRTSARNIWRRDRSINSDSDNLEAYSNMVQAAENAPHLMSSRHLLRDISPPGMWPPGDDDYDEGLSSMSRQ</sequence>
<feature type="region of interest" description="Disordered" evidence="1">
    <location>
        <begin position="100"/>
        <end position="127"/>
    </location>
</feature>
<keyword evidence="4" id="KW-1185">Reference proteome</keyword>
<protein>
    <submittedName>
        <fullName evidence="3">Uncharacterized protein</fullName>
    </submittedName>
</protein>
<dbReference type="AlphaFoldDB" id="A0ABD1XGF6"/>
<keyword evidence="2" id="KW-0732">Signal</keyword>
<feature type="chain" id="PRO_5044810552" evidence="2">
    <location>
        <begin position="31"/>
        <end position="341"/>
    </location>
</feature>
<gene>
    <name evidence="3" type="ORF">R1flu_026622</name>
</gene>
<evidence type="ECO:0000313" key="3">
    <source>
        <dbReference type="EMBL" id="KAL2608049.1"/>
    </source>
</evidence>
<dbReference type="Proteomes" id="UP001605036">
    <property type="component" value="Unassembled WGS sequence"/>
</dbReference>
<proteinExistence type="predicted"/>
<organism evidence="3 4">
    <name type="scientific">Riccia fluitans</name>
    <dbReference type="NCBI Taxonomy" id="41844"/>
    <lineage>
        <taxon>Eukaryota</taxon>
        <taxon>Viridiplantae</taxon>
        <taxon>Streptophyta</taxon>
        <taxon>Embryophyta</taxon>
        <taxon>Marchantiophyta</taxon>
        <taxon>Marchantiopsida</taxon>
        <taxon>Marchantiidae</taxon>
        <taxon>Marchantiales</taxon>
        <taxon>Ricciaceae</taxon>
        <taxon>Riccia</taxon>
    </lineage>
</organism>
<feature type="region of interest" description="Disordered" evidence="1">
    <location>
        <begin position="319"/>
        <end position="341"/>
    </location>
</feature>